<protein>
    <submittedName>
        <fullName evidence="1">Uncharacterized protein</fullName>
    </submittedName>
</protein>
<proteinExistence type="predicted"/>
<sequence length="74" mass="8551">MTVAQYAAKVKELSRYALTTISTEDDKARKFEWGLTSSRKAVVGLEFPTYSQVVKCALRLEREDMDFKAKWKKT</sequence>
<gene>
    <name evidence="1" type="ORF">RHMOL_Rhmol09G0097500</name>
</gene>
<evidence type="ECO:0000313" key="2">
    <source>
        <dbReference type="Proteomes" id="UP001062846"/>
    </source>
</evidence>
<dbReference type="EMBL" id="CM046396">
    <property type="protein sequence ID" value="KAI8538370.1"/>
    <property type="molecule type" value="Genomic_DNA"/>
</dbReference>
<evidence type="ECO:0000313" key="1">
    <source>
        <dbReference type="EMBL" id="KAI8538370.1"/>
    </source>
</evidence>
<dbReference type="Proteomes" id="UP001062846">
    <property type="component" value="Chromosome 9"/>
</dbReference>
<reference evidence="1" key="1">
    <citation type="submission" date="2022-02" db="EMBL/GenBank/DDBJ databases">
        <title>Plant Genome Project.</title>
        <authorList>
            <person name="Zhang R.-G."/>
        </authorList>
    </citation>
    <scope>NUCLEOTIDE SEQUENCE</scope>
    <source>
        <strain evidence="1">AT1</strain>
    </source>
</reference>
<comment type="caution">
    <text evidence="1">The sequence shown here is derived from an EMBL/GenBank/DDBJ whole genome shotgun (WGS) entry which is preliminary data.</text>
</comment>
<name>A0ACC0MBN7_RHOML</name>
<organism evidence="1 2">
    <name type="scientific">Rhododendron molle</name>
    <name type="common">Chinese azalea</name>
    <name type="synonym">Azalea mollis</name>
    <dbReference type="NCBI Taxonomy" id="49168"/>
    <lineage>
        <taxon>Eukaryota</taxon>
        <taxon>Viridiplantae</taxon>
        <taxon>Streptophyta</taxon>
        <taxon>Embryophyta</taxon>
        <taxon>Tracheophyta</taxon>
        <taxon>Spermatophyta</taxon>
        <taxon>Magnoliopsida</taxon>
        <taxon>eudicotyledons</taxon>
        <taxon>Gunneridae</taxon>
        <taxon>Pentapetalae</taxon>
        <taxon>asterids</taxon>
        <taxon>Ericales</taxon>
        <taxon>Ericaceae</taxon>
        <taxon>Ericoideae</taxon>
        <taxon>Rhodoreae</taxon>
        <taxon>Rhododendron</taxon>
    </lineage>
</organism>
<keyword evidence="2" id="KW-1185">Reference proteome</keyword>
<accession>A0ACC0MBN7</accession>